<evidence type="ECO:0008006" key="3">
    <source>
        <dbReference type="Google" id="ProtNLM"/>
    </source>
</evidence>
<name>A0A401G5R0_9APHY</name>
<proteinExistence type="predicted"/>
<dbReference type="Proteomes" id="UP000287166">
    <property type="component" value="Unassembled WGS sequence"/>
</dbReference>
<sequence>MLNLTNVRNLLSQVLELPALHTAVLFTPQGELISYSADAYTPKDHVRVVVGLGGEVWQETKTQGIGMVASEVGRIVVLPVGLKEEGPKEEGEEDDDDPFMLLAVNADDSVPWSELESKARELVRHLERPIGSLRERLAASPVPLVKPRPERATR</sequence>
<dbReference type="InParanoid" id="A0A401G5R0"/>
<dbReference type="OrthoDB" id="3201641at2759"/>
<keyword evidence="2" id="KW-1185">Reference proteome</keyword>
<organism evidence="1 2">
    <name type="scientific">Sparassis crispa</name>
    <dbReference type="NCBI Taxonomy" id="139825"/>
    <lineage>
        <taxon>Eukaryota</taxon>
        <taxon>Fungi</taxon>
        <taxon>Dikarya</taxon>
        <taxon>Basidiomycota</taxon>
        <taxon>Agaricomycotina</taxon>
        <taxon>Agaricomycetes</taxon>
        <taxon>Polyporales</taxon>
        <taxon>Sparassidaceae</taxon>
        <taxon>Sparassis</taxon>
    </lineage>
</organism>
<reference evidence="1 2" key="1">
    <citation type="journal article" date="2018" name="Sci. Rep.">
        <title>Genome sequence of the cauliflower mushroom Sparassis crispa (Hanabiratake) and its association with beneficial usage.</title>
        <authorList>
            <person name="Kiyama R."/>
            <person name="Furutani Y."/>
            <person name="Kawaguchi K."/>
            <person name="Nakanishi T."/>
        </authorList>
    </citation>
    <scope>NUCLEOTIDE SEQUENCE [LARGE SCALE GENOMIC DNA]</scope>
</reference>
<dbReference type="STRING" id="139825.A0A401G5R0"/>
<comment type="caution">
    <text evidence="1">The sequence shown here is derived from an EMBL/GenBank/DDBJ whole genome shotgun (WGS) entry which is preliminary data.</text>
</comment>
<evidence type="ECO:0000313" key="1">
    <source>
        <dbReference type="EMBL" id="GBE77506.1"/>
    </source>
</evidence>
<dbReference type="Gene3D" id="3.30.450.30">
    <property type="entry name" value="Dynein light chain 2a, cytoplasmic"/>
    <property type="match status" value="1"/>
</dbReference>
<evidence type="ECO:0000313" key="2">
    <source>
        <dbReference type="Proteomes" id="UP000287166"/>
    </source>
</evidence>
<dbReference type="AlphaFoldDB" id="A0A401G5R0"/>
<gene>
    <name evidence="1" type="ORF">SCP_0103810</name>
</gene>
<dbReference type="EMBL" id="BFAD01000001">
    <property type="protein sequence ID" value="GBE77506.1"/>
    <property type="molecule type" value="Genomic_DNA"/>
</dbReference>
<protein>
    <recommendedName>
        <fullName evidence="3">GAF domain-containing protein</fullName>
    </recommendedName>
</protein>
<dbReference type="GeneID" id="38774423"/>
<dbReference type="RefSeq" id="XP_027608419.1">
    <property type="nucleotide sequence ID" value="XM_027752618.1"/>
</dbReference>
<dbReference type="SUPFAM" id="SSF103196">
    <property type="entry name" value="Roadblock/LC7 domain"/>
    <property type="match status" value="1"/>
</dbReference>
<accession>A0A401G5R0</accession>